<dbReference type="PROSITE" id="PS51450">
    <property type="entry name" value="LRR"/>
    <property type="match status" value="1"/>
</dbReference>
<dbReference type="GO" id="GO:0005686">
    <property type="term" value="C:U2 snRNP"/>
    <property type="evidence" value="ECO:0007669"/>
    <property type="project" value="TreeGrafter"/>
</dbReference>
<dbReference type="FunFam" id="3.80.10.10:FF:000026">
    <property type="entry name" value="U2 small nuclear ribonucleoprotein A"/>
    <property type="match status" value="1"/>
</dbReference>
<evidence type="ECO:0000313" key="7">
    <source>
        <dbReference type="EMBL" id="RMX97786.1"/>
    </source>
</evidence>
<keyword evidence="3" id="KW-0677">Repeat</keyword>
<evidence type="ECO:0000313" key="8">
    <source>
        <dbReference type="Proteomes" id="UP000282582"/>
    </source>
</evidence>
<keyword evidence="2" id="KW-0433">Leucine-rich repeat</keyword>
<dbReference type="AlphaFoldDB" id="A0A3M6Y4Q7"/>
<dbReference type="InterPro" id="IPR044640">
    <property type="entry name" value="RU2A"/>
</dbReference>
<organism evidence="7 8">
    <name type="scientific">Hortaea werneckii</name>
    <name type="common">Black yeast</name>
    <name type="synonym">Cladosporium werneckii</name>
    <dbReference type="NCBI Taxonomy" id="91943"/>
    <lineage>
        <taxon>Eukaryota</taxon>
        <taxon>Fungi</taxon>
        <taxon>Dikarya</taxon>
        <taxon>Ascomycota</taxon>
        <taxon>Pezizomycotina</taxon>
        <taxon>Dothideomycetes</taxon>
        <taxon>Dothideomycetidae</taxon>
        <taxon>Mycosphaerellales</taxon>
        <taxon>Teratosphaeriaceae</taxon>
        <taxon>Hortaea</taxon>
    </lineage>
</organism>
<dbReference type="Pfam" id="PF14580">
    <property type="entry name" value="LRR_9"/>
    <property type="match status" value="1"/>
</dbReference>
<evidence type="ECO:0000256" key="5">
    <source>
        <dbReference type="ARBA" id="ARBA00024196"/>
    </source>
</evidence>
<dbReference type="InterPro" id="IPR032675">
    <property type="entry name" value="LRR_dom_sf"/>
</dbReference>
<dbReference type="SUPFAM" id="SSF52058">
    <property type="entry name" value="L domain-like"/>
    <property type="match status" value="1"/>
</dbReference>
<comment type="subcellular location">
    <subcellularLocation>
        <location evidence="1">Nucleus</location>
    </subcellularLocation>
</comment>
<name>A0A3M6Y4Q7_HORWE</name>
<dbReference type="PANTHER" id="PTHR10552">
    <property type="entry name" value="U2 SMALL NUCLEAR RIBONUCLEOPROTEIN A"/>
    <property type="match status" value="1"/>
</dbReference>
<dbReference type="Proteomes" id="UP000282582">
    <property type="component" value="Unassembled WGS sequence"/>
</dbReference>
<dbReference type="InterPro" id="IPR001611">
    <property type="entry name" value="Leu-rich_rpt"/>
</dbReference>
<evidence type="ECO:0000256" key="1">
    <source>
        <dbReference type="ARBA" id="ARBA00004123"/>
    </source>
</evidence>
<dbReference type="GO" id="GO:0030620">
    <property type="term" value="F:U2 snRNA binding"/>
    <property type="evidence" value="ECO:0007669"/>
    <property type="project" value="InterPro"/>
</dbReference>
<comment type="caution">
    <text evidence="7">The sequence shown here is derived from an EMBL/GenBank/DDBJ whole genome shotgun (WGS) entry which is preliminary data.</text>
</comment>
<protein>
    <recommendedName>
        <fullName evidence="6">U2 small nuclear ribonucleoprotein A'</fullName>
    </recommendedName>
</protein>
<gene>
    <name evidence="7" type="ORF">D0868_10459</name>
</gene>
<evidence type="ECO:0000256" key="6">
    <source>
        <dbReference type="ARBA" id="ARBA00024238"/>
    </source>
</evidence>
<sequence>MRLTAELINNSLSYLNPLNERELDLRGTTACPDDVPGKDRYYTRANGWQDHESIDFTDNDISVLSNFPLSPRLQTLLCARNRIASIQPSLSKSLPSLNTLVLTQNNLSELADLDPLQGFMKLTHVSLLDNPVTSKEHYRYYVLWRNPRIRFLDFQKVKDAERNKAQELFGTYEQPTELAQSIIAIRSSKSFSAAAPAGDVSGVAKGKGMKITETEKKRFEALVRKAKTLAEVQKLEKMFAEGKLPTEVMGDGDAMDET</sequence>
<evidence type="ECO:0000256" key="3">
    <source>
        <dbReference type="ARBA" id="ARBA00022737"/>
    </source>
</evidence>
<evidence type="ECO:0000256" key="2">
    <source>
        <dbReference type="ARBA" id="ARBA00022614"/>
    </source>
</evidence>
<reference evidence="7 8" key="1">
    <citation type="journal article" date="2018" name="BMC Genomics">
        <title>Genomic evidence for intraspecific hybridization in a clonal and extremely halotolerant yeast.</title>
        <authorList>
            <person name="Gostincar C."/>
            <person name="Stajich J.E."/>
            <person name="Zupancic J."/>
            <person name="Zalar P."/>
            <person name="Gunde-Cimerman N."/>
        </authorList>
    </citation>
    <scope>NUCLEOTIDE SEQUENCE [LARGE SCALE GENOMIC DNA]</scope>
    <source>
        <strain evidence="7 8">EXF-6654</strain>
    </source>
</reference>
<keyword evidence="4" id="KW-0539">Nucleus</keyword>
<proteinExistence type="inferred from homology"/>
<dbReference type="PANTHER" id="PTHR10552:SF6">
    <property type="entry name" value="U2 SMALL NUCLEAR RIBONUCLEOPROTEIN A"/>
    <property type="match status" value="1"/>
</dbReference>
<comment type="similarity">
    <text evidence="5">Belongs to the U2 small nuclear ribonucleoprotein A family.</text>
</comment>
<dbReference type="Gene3D" id="3.80.10.10">
    <property type="entry name" value="Ribonuclease Inhibitor"/>
    <property type="match status" value="1"/>
</dbReference>
<accession>A0A3M6Y4Q7</accession>
<dbReference type="EMBL" id="QWIK01001080">
    <property type="protein sequence ID" value="RMX97786.1"/>
    <property type="molecule type" value="Genomic_DNA"/>
</dbReference>
<dbReference type="GO" id="GO:0000398">
    <property type="term" value="P:mRNA splicing, via spliceosome"/>
    <property type="evidence" value="ECO:0007669"/>
    <property type="project" value="InterPro"/>
</dbReference>
<evidence type="ECO:0000256" key="4">
    <source>
        <dbReference type="ARBA" id="ARBA00023242"/>
    </source>
</evidence>